<evidence type="ECO:0000313" key="2">
    <source>
        <dbReference type="Proteomes" id="UP000250266"/>
    </source>
</evidence>
<gene>
    <name evidence="1" type="ORF">K432DRAFT_396165</name>
</gene>
<dbReference type="EMBL" id="KV745182">
    <property type="protein sequence ID" value="OCK76764.1"/>
    <property type="molecule type" value="Genomic_DNA"/>
</dbReference>
<protein>
    <submittedName>
        <fullName evidence="1">Uncharacterized protein</fullName>
    </submittedName>
</protein>
<keyword evidence="2" id="KW-1185">Reference proteome</keyword>
<sequence length="219" mass="23304">MSIQTPYSVSTSTASRVSSQTSFASITQTESRRKSSAVTLSTVSSGLKRLANSTSSSSSTSSVMTDPQALPKFVVPGGGAAVYAPPVKPCIVLFAHRVPERGEGEETSRSFLIIDVNAEIIAEEELTESGHTHVQSYRCVLESKGSYLSARRSPETSDPNGWDLAVAGLHKRRAGTETVKRLKHVIIQSDTQNSPRLSKAAIITVPSGNGPGITHKFCS</sequence>
<reference evidence="1 2" key="1">
    <citation type="journal article" date="2016" name="Nat. Commun.">
        <title>Ectomycorrhizal ecology is imprinted in the genome of the dominant symbiotic fungus Cenococcum geophilum.</title>
        <authorList>
            <consortium name="DOE Joint Genome Institute"/>
            <person name="Peter M."/>
            <person name="Kohler A."/>
            <person name="Ohm R.A."/>
            <person name="Kuo A."/>
            <person name="Krutzmann J."/>
            <person name="Morin E."/>
            <person name="Arend M."/>
            <person name="Barry K.W."/>
            <person name="Binder M."/>
            <person name="Choi C."/>
            <person name="Clum A."/>
            <person name="Copeland A."/>
            <person name="Grisel N."/>
            <person name="Haridas S."/>
            <person name="Kipfer T."/>
            <person name="LaButti K."/>
            <person name="Lindquist E."/>
            <person name="Lipzen A."/>
            <person name="Maire R."/>
            <person name="Meier B."/>
            <person name="Mihaltcheva S."/>
            <person name="Molinier V."/>
            <person name="Murat C."/>
            <person name="Poggeler S."/>
            <person name="Quandt C.A."/>
            <person name="Sperisen C."/>
            <person name="Tritt A."/>
            <person name="Tisserant E."/>
            <person name="Crous P.W."/>
            <person name="Henrissat B."/>
            <person name="Nehls U."/>
            <person name="Egli S."/>
            <person name="Spatafora J.W."/>
            <person name="Grigoriev I.V."/>
            <person name="Martin F.M."/>
        </authorList>
    </citation>
    <scope>NUCLEOTIDE SEQUENCE [LARGE SCALE GENOMIC DNA]</scope>
    <source>
        <strain evidence="1 2">CBS 459.81</strain>
    </source>
</reference>
<dbReference type="AlphaFoldDB" id="A0A8E2E412"/>
<dbReference type="Proteomes" id="UP000250266">
    <property type="component" value="Unassembled WGS sequence"/>
</dbReference>
<organism evidence="1 2">
    <name type="scientific">Lepidopterella palustris CBS 459.81</name>
    <dbReference type="NCBI Taxonomy" id="1314670"/>
    <lineage>
        <taxon>Eukaryota</taxon>
        <taxon>Fungi</taxon>
        <taxon>Dikarya</taxon>
        <taxon>Ascomycota</taxon>
        <taxon>Pezizomycotina</taxon>
        <taxon>Dothideomycetes</taxon>
        <taxon>Pleosporomycetidae</taxon>
        <taxon>Mytilinidiales</taxon>
        <taxon>Argynnaceae</taxon>
        <taxon>Lepidopterella</taxon>
    </lineage>
</organism>
<accession>A0A8E2E412</accession>
<name>A0A8E2E412_9PEZI</name>
<proteinExistence type="predicted"/>
<evidence type="ECO:0000313" key="1">
    <source>
        <dbReference type="EMBL" id="OCK76764.1"/>
    </source>
</evidence>